<name>A0ABS1TXG5_9PROT</name>
<keyword evidence="3" id="KW-0547">Nucleotide-binding</keyword>
<dbReference type="Proteomes" id="UP000660885">
    <property type="component" value="Unassembled WGS sequence"/>
</dbReference>
<dbReference type="PANTHER" id="PTHR35526">
    <property type="entry name" value="ANTI-SIGMA-F FACTOR RSBW-RELATED"/>
    <property type="match status" value="1"/>
</dbReference>
<gene>
    <name evidence="3" type="ORF">JMJ56_02815</name>
</gene>
<dbReference type="SUPFAM" id="SSF55874">
    <property type="entry name" value="ATPase domain of HSP90 chaperone/DNA topoisomerase II/histidine kinase"/>
    <property type="match status" value="1"/>
</dbReference>
<keyword evidence="1" id="KW-0418">Kinase</keyword>
<keyword evidence="1" id="KW-0723">Serine/threonine-protein kinase</keyword>
<protein>
    <submittedName>
        <fullName evidence="3">ATP-binding protein</fullName>
    </submittedName>
</protein>
<dbReference type="Pfam" id="PF13581">
    <property type="entry name" value="HATPase_c_2"/>
    <property type="match status" value="1"/>
</dbReference>
<feature type="domain" description="Histidine kinase/HSP90-like ATPase" evidence="2">
    <location>
        <begin position="12"/>
        <end position="126"/>
    </location>
</feature>
<dbReference type="EMBL" id="JAETWB010000001">
    <property type="protein sequence ID" value="MBL6076920.1"/>
    <property type="molecule type" value="Genomic_DNA"/>
</dbReference>
<keyword evidence="1" id="KW-0808">Transferase</keyword>
<evidence type="ECO:0000256" key="1">
    <source>
        <dbReference type="ARBA" id="ARBA00022527"/>
    </source>
</evidence>
<dbReference type="CDD" id="cd16936">
    <property type="entry name" value="HATPase_RsbW-like"/>
    <property type="match status" value="1"/>
</dbReference>
<dbReference type="InterPro" id="IPR050267">
    <property type="entry name" value="Anti-sigma-factor_SerPK"/>
</dbReference>
<dbReference type="InterPro" id="IPR036890">
    <property type="entry name" value="HATPase_C_sf"/>
</dbReference>
<evidence type="ECO:0000313" key="3">
    <source>
        <dbReference type="EMBL" id="MBL6076920.1"/>
    </source>
</evidence>
<evidence type="ECO:0000313" key="4">
    <source>
        <dbReference type="Proteomes" id="UP000660885"/>
    </source>
</evidence>
<dbReference type="Gene3D" id="3.30.565.10">
    <property type="entry name" value="Histidine kinase-like ATPase, C-terminal domain"/>
    <property type="match status" value="1"/>
</dbReference>
<comment type="caution">
    <text evidence="3">The sequence shown here is derived from an EMBL/GenBank/DDBJ whole genome shotgun (WGS) entry which is preliminary data.</text>
</comment>
<sequence length="133" mass="13719">MTFRYRIAGGAAEVSAAQSALAAWMEAAGASLHSVTRAEVVLEELALNAQRHGGALEVLVEASIAVGLCTLVLEDAGRPFDPTVGVLPLPAASLGAARIGGLGLALVRRNAAALRYTRTGMGRNRVEVDLPLC</sequence>
<keyword evidence="4" id="KW-1185">Reference proteome</keyword>
<accession>A0ABS1TXG5</accession>
<dbReference type="InterPro" id="IPR003594">
    <property type="entry name" value="HATPase_dom"/>
</dbReference>
<dbReference type="GO" id="GO:0005524">
    <property type="term" value="F:ATP binding"/>
    <property type="evidence" value="ECO:0007669"/>
    <property type="project" value="UniProtKB-KW"/>
</dbReference>
<proteinExistence type="predicted"/>
<dbReference type="RefSeq" id="WP_202830077.1">
    <property type="nucleotide sequence ID" value="NZ_JAETWB010000001.1"/>
</dbReference>
<organism evidence="3 4">
    <name type="scientific">Belnapia arida</name>
    <dbReference type="NCBI Taxonomy" id="2804533"/>
    <lineage>
        <taxon>Bacteria</taxon>
        <taxon>Pseudomonadati</taxon>
        <taxon>Pseudomonadota</taxon>
        <taxon>Alphaproteobacteria</taxon>
        <taxon>Acetobacterales</taxon>
        <taxon>Roseomonadaceae</taxon>
        <taxon>Belnapia</taxon>
    </lineage>
</organism>
<reference evidence="3 4" key="1">
    <citation type="submission" date="2021-01" db="EMBL/GenBank/DDBJ databases">
        <title>Belnapia mucosa sp. nov. and Belnapia arida sp. nov., isolated from the Tabernas Desert (Almeria, Spain).</title>
        <authorList>
            <person name="Molina-Menor E."/>
            <person name="Vidal-Verdu A."/>
            <person name="Calonge A."/>
            <person name="Satari L."/>
            <person name="Pereto J."/>
            <person name="Porcar M."/>
        </authorList>
    </citation>
    <scope>NUCLEOTIDE SEQUENCE [LARGE SCALE GENOMIC DNA]</scope>
    <source>
        <strain evidence="3 4">T18</strain>
    </source>
</reference>
<keyword evidence="3" id="KW-0067">ATP-binding</keyword>
<evidence type="ECO:0000259" key="2">
    <source>
        <dbReference type="Pfam" id="PF13581"/>
    </source>
</evidence>